<dbReference type="InterPro" id="IPR011146">
    <property type="entry name" value="HIT-like"/>
</dbReference>
<accession>A0A3L7A7W5</accession>
<feature type="domain" description="HIT" evidence="2">
    <location>
        <begin position="36"/>
        <end position="105"/>
    </location>
</feature>
<organism evidence="3 4">
    <name type="scientific">Xanthobacter tagetidis</name>
    <dbReference type="NCBI Taxonomy" id="60216"/>
    <lineage>
        <taxon>Bacteria</taxon>
        <taxon>Pseudomonadati</taxon>
        <taxon>Pseudomonadota</taxon>
        <taxon>Alphaproteobacteria</taxon>
        <taxon>Hyphomicrobiales</taxon>
        <taxon>Xanthobacteraceae</taxon>
        <taxon>Xanthobacter</taxon>
    </lineage>
</organism>
<sequence>MTSFQLDPRLEADGPVVAELPLCQVRLVDDARFVWLVLIPRRDGLMEIFDIPAPERAVLMEEIAAVGAAVKAASGCAKLNVAALGNMVRQLHVHVMGRDPGDPAWPGPVFGFGAREPLAPEAMAERLATLRSALAS</sequence>
<dbReference type="OrthoDB" id="9799145at2"/>
<evidence type="ECO:0000313" key="4">
    <source>
        <dbReference type="Proteomes" id="UP000269692"/>
    </source>
</evidence>
<comment type="caution">
    <text evidence="1">Lacks conserved residue(s) required for the propagation of feature annotation.</text>
</comment>
<dbReference type="Gene3D" id="3.30.428.10">
    <property type="entry name" value="HIT-like"/>
    <property type="match status" value="1"/>
</dbReference>
<gene>
    <name evidence="3" type="ORF">D9R14_15720</name>
</gene>
<keyword evidence="4" id="KW-1185">Reference proteome</keyword>
<proteinExistence type="predicted"/>
<dbReference type="AlphaFoldDB" id="A0A3L7A7W5"/>
<dbReference type="InterPro" id="IPR036265">
    <property type="entry name" value="HIT-like_sf"/>
</dbReference>
<dbReference type="RefSeq" id="WP_121624288.1">
    <property type="nucleotide sequence ID" value="NZ_JACIIW010000005.1"/>
</dbReference>
<dbReference type="PROSITE" id="PS51084">
    <property type="entry name" value="HIT_2"/>
    <property type="match status" value="1"/>
</dbReference>
<dbReference type="Proteomes" id="UP000269692">
    <property type="component" value="Unassembled WGS sequence"/>
</dbReference>
<name>A0A3L7A7W5_9HYPH</name>
<reference evidence="3 4" key="1">
    <citation type="submission" date="2018-10" db="EMBL/GenBank/DDBJ databases">
        <title>Xanthobacter tagetidis genome sequencing and assembly.</title>
        <authorList>
            <person name="Maclea K.S."/>
            <person name="Goen A.E."/>
            <person name="Fatima S.A."/>
        </authorList>
    </citation>
    <scope>NUCLEOTIDE SEQUENCE [LARGE SCALE GENOMIC DNA]</scope>
    <source>
        <strain evidence="3 4">ATCC 700314</strain>
    </source>
</reference>
<evidence type="ECO:0000256" key="1">
    <source>
        <dbReference type="PROSITE-ProRule" id="PRU00464"/>
    </source>
</evidence>
<dbReference type="InterPro" id="IPR026026">
    <property type="entry name" value="HIT_Hint"/>
</dbReference>
<protein>
    <submittedName>
        <fullName evidence="3">HIT domain-containing protein</fullName>
    </submittedName>
</protein>
<dbReference type="EMBL" id="RCTF01000013">
    <property type="protein sequence ID" value="RLP76257.1"/>
    <property type="molecule type" value="Genomic_DNA"/>
</dbReference>
<evidence type="ECO:0000313" key="3">
    <source>
        <dbReference type="EMBL" id="RLP76257.1"/>
    </source>
</evidence>
<evidence type="ECO:0000259" key="2">
    <source>
        <dbReference type="PROSITE" id="PS51084"/>
    </source>
</evidence>
<comment type="caution">
    <text evidence="3">The sequence shown here is derived from an EMBL/GenBank/DDBJ whole genome shotgun (WGS) entry which is preliminary data.</text>
</comment>
<dbReference type="GO" id="GO:0003824">
    <property type="term" value="F:catalytic activity"/>
    <property type="evidence" value="ECO:0007669"/>
    <property type="project" value="InterPro"/>
</dbReference>
<dbReference type="PIRSF" id="PIRSF000714">
    <property type="entry name" value="HIT"/>
    <property type="match status" value="1"/>
</dbReference>
<dbReference type="Pfam" id="PF01230">
    <property type="entry name" value="HIT"/>
    <property type="match status" value="1"/>
</dbReference>
<dbReference type="SUPFAM" id="SSF54197">
    <property type="entry name" value="HIT-like"/>
    <property type="match status" value="1"/>
</dbReference>